<dbReference type="Pfam" id="PF25540">
    <property type="entry name" value="DUF7923"/>
    <property type="match status" value="1"/>
</dbReference>
<feature type="domain" description="C3H1-type" evidence="4">
    <location>
        <begin position="470"/>
        <end position="498"/>
    </location>
</feature>
<dbReference type="OrthoDB" id="2270193at2759"/>
<keyword evidence="1" id="KW-0479">Metal-binding</keyword>
<organism evidence="5 6">
    <name type="scientific">Heliocybe sulcata</name>
    <dbReference type="NCBI Taxonomy" id="5364"/>
    <lineage>
        <taxon>Eukaryota</taxon>
        <taxon>Fungi</taxon>
        <taxon>Dikarya</taxon>
        <taxon>Basidiomycota</taxon>
        <taxon>Agaricomycotina</taxon>
        <taxon>Agaricomycetes</taxon>
        <taxon>Gloeophyllales</taxon>
        <taxon>Gloeophyllaceae</taxon>
        <taxon>Heliocybe</taxon>
    </lineage>
</organism>
<dbReference type="Proteomes" id="UP000305948">
    <property type="component" value="Unassembled WGS sequence"/>
</dbReference>
<sequence>MSAYFSYGVDTMAPPEHSQHVWDRCLDELRNEFTALSAKEAEHRRRIEEITRDRDAFKVLYNSAEKDKSEAISRYEDERRQSERDKVDLNNQIMTLRGMENRVVTLIDGDGTIFSSSLLAQGREGGRSAARQLTESIRQYLSDLNNFHEVQLWVYIFFNKSGLLGAFQRLGFRDEGQHFEEFMIGFNQAGERFLMVDVGNAKEAADAKLRVYLEDNIRMPQTWKVLFGGCHDNGYVTSLTSAMTAGFREKLILLPGYSDMAAGIEELRLPTLKVPGLFMTDKMRGRSHSPPPPPTYPTNPLPTPPCLPNLNAAAAVFVSSRSSTLAVAATVPLPDDSDDLDGSVEEMAQEVVKVEPLAPPAPPLRPAMISYKSALQTVHPMGSRPATPELDPMGSSGSSESGSSNSSKAAPRRSLSMPGGRRINANIPLSKHVPPPCTLFYLASCKYGADCIYAHDYLLDDEHYATMRQNAKKSPCPAANRNEICSFGDDCLYGHRCPMAPKCHFLKQGNCKFTGAGMHRDS</sequence>
<feature type="compositionally biased region" description="Low complexity" evidence="3">
    <location>
        <begin position="394"/>
        <end position="407"/>
    </location>
</feature>
<evidence type="ECO:0000313" key="6">
    <source>
        <dbReference type="Proteomes" id="UP000305948"/>
    </source>
</evidence>
<proteinExistence type="predicted"/>
<feature type="zinc finger region" description="C3H1-type" evidence="1">
    <location>
        <begin position="431"/>
        <end position="458"/>
    </location>
</feature>
<name>A0A5C3NEM2_9AGAM</name>
<dbReference type="Pfam" id="PF25543">
    <property type="entry name" value="zf-CCCH_tandem"/>
    <property type="match status" value="1"/>
</dbReference>
<dbReference type="AlphaFoldDB" id="A0A5C3NEM2"/>
<feature type="zinc finger region" description="C3H1-type" evidence="1">
    <location>
        <begin position="470"/>
        <end position="498"/>
    </location>
</feature>
<feature type="compositionally biased region" description="Pro residues" evidence="3">
    <location>
        <begin position="289"/>
        <end position="301"/>
    </location>
</feature>
<reference evidence="5 6" key="1">
    <citation type="journal article" date="2019" name="Nat. Ecol. Evol.">
        <title>Megaphylogeny resolves global patterns of mushroom evolution.</title>
        <authorList>
            <person name="Varga T."/>
            <person name="Krizsan K."/>
            <person name="Foldi C."/>
            <person name="Dima B."/>
            <person name="Sanchez-Garcia M."/>
            <person name="Sanchez-Ramirez S."/>
            <person name="Szollosi G.J."/>
            <person name="Szarkandi J.G."/>
            <person name="Papp V."/>
            <person name="Albert L."/>
            <person name="Andreopoulos W."/>
            <person name="Angelini C."/>
            <person name="Antonin V."/>
            <person name="Barry K.W."/>
            <person name="Bougher N.L."/>
            <person name="Buchanan P."/>
            <person name="Buyck B."/>
            <person name="Bense V."/>
            <person name="Catcheside P."/>
            <person name="Chovatia M."/>
            <person name="Cooper J."/>
            <person name="Damon W."/>
            <person name="Desjardin D."/>
            <person name="Finy P."/>
            <person name="Geml J."/>
            <person name="Haridas S."/>
            <person name="Hughes K."/>
            <person name="Justo A."/>
            <person name="Karasinski D."/>
            <person name="Kautmanova I."/>
            <person name="Kiss B."/>
            <person name="Kocsube S."/>
            <person name="Kotiranta H."/>
            <person name="LaButti K.M."/>
            <person name="Lechner B.E."/>
            <person name="Liimatainen K."/>
            <person name="Lipzen A."/>
            <person name="Lukacs Z."/>
            <person name="Mihaltcheva S."/>
            <person name="Morgado L.N."/>
            <person name="Niskanen T."/>
            <person name="Noordeloos M.E."/>
            <person name="Ohm R.A."/>
            <person name="Ortiz-Santana B."/>
            <person name="Ovrebo C."/>
            <person name="Racz N."/>
            <person name="Riley R."/>
            <person name="Savchenko A."/>
            <person name="Shiryaev A."/>
            <person name="Soop K."/>
            <person name="Spirin V."/>
            <person name="Szebenyi C."/>
            <person name="Tomsovsky M."/>
            <person name="Tulloss R.E."/>
            <person name="Uehling J."/>
            <person name="Grigoriev I.V."/>
            <person name="Vagvolgyi C."/>
            <person name="Papp T."/>
            <person name="Martin F.M."/>
            <person name="Miettinen O."/>
            <person name="Hibbett D.S."/>
            <person name="Nagy L.G."/>
        </authorList>
    </citation>
    <scope>NUCLEOTIDE SEQUENCE [LARGE SCALE GENOMIC DNA]</scope>
    <source>
        <strain evidence="5 6">OMC1185</strain>
    </source>
</reference>
<dbReference type="STRING" id="5364.A0A5C3NEM2"/>
<dbReference type="Gene3D" id="4.10.1000.10">
    <property type="entry name" value="Zinc finger, CCCH-type"/>
    <property type="match status" value="1"/>
</dbReference>
<dbReference type="InterPro" id="IPR057654">
    <property type="entry name" value="Znf-CCCH_tandem"/>
</dbReference>
<feature type="region of interest" description="Disordered" evidence="3">
    <location>
        <begin position="282"/>
        <end position="301"/>
    </location>
</feature>
<evidence type="ECO:0000259" key="4">
    <source>
        <dbReference type="PROSITE" id="PS50103"/>
    </source>
</evidence>
<evidence type="ECO:0000256" key="3">
    <source>
        <dbReference type="SAM" id="MobiDB-lite"/>
    </source>
</evidence>
<evidence type="ECO:0000313" key="5">
    <source>
        <dbReference type="EMBL" id="TFK55823.1"/>
    </source>
</evidence>
<dbReference type="PROSITE" id="PS50103">
    <property type="entry name" value="ZF_C3H1"/>
    <property type="match status" value="2"/>
</dbReference>
<dbReference type="PANTHER" id="PTHR37543:SF1">
    <property type="entry name" value="CCCH ZINC FINGER DNA BINDING PROTEIN (AFU_ORTHOLOGUE AFUA_5G12760)"/>
    <property type="match status" value="1"/>
</dbReference>
<evidence type="ECO:0000256" key="1">
    <source>
        <dbReference type="PROSITE-ProRule" id="PRU00723"/>
    </source>
</evidence>
<accession>A0A5C3NEM2</accession>
<keyword evidence="1" id="KW-0862">Zinc</keyword>
<protein>
    <recommendedName>
        <fullName evidence="4">C3H1-type domain-containing protein</fullName>
    </recommendedName>
</protein>
<feature type="coiled-coil region" evidence="2">
    <location>
        <begin position="26"/>
        <end position="92"/>
    </location>
</feature>
<keyword evidence="2" id="KW-0175">Coiled coil</keyword>
<gene>
    <name evidence="5" type="ORF">OE88DRAFT_1731464</name>
</gene>
<dbReference type="InterPro" id="IPR000571">
    <property type="entry name" value="Znf_CCCH"/>
</dbReference>
<keyword evidence="1" id="KW-0863">Zinc-finger</keyword>
<dbReference type="GO" id="GO:0008270">
    <property type="term" value="F:zinc ion binding"/>
    <property type="evidence" value="ECO:0007669"/>
    <property type="project" value="UniProtKB-KW"/>
</dbReference>
<dbReference type="PANTHER" id="PTHR37543">
    <property type="entry name" value="CCCH ZINC FINGER DNA BINDING PROTEIN (AFU_ORTHOLOGUE AFUA_5G12760)"/>
    <property type="match status" value="1"/>
</dbReference>
<feature type="region of interest" description="Disordered" evidence="3">
    <location>
        <begin position="378"/>
        <end position="427"/>
    </location>
</feature>
<dbReference type="EMBL" id="ML213504">
    <property type="protein sequence ID" value="TFK55823.1"/>
    <property type="molecule type" value="Genomic_DNA"/>
</dbReference>
<feature type="domain" description="C3H1-type" evidence="4">
    <location>
        <begin position="431"/>
        <end position="458"/>
    </location>
</feature>
<dbReference type="InterPro" id="IPR057683">
    <property type="entry name" value="DUF7923"/>
</dbReference>
<evidence type="ECO:0000256" key="2">
    <source>
        <dbReference type="SAM" id="Coils"/>
    </source>
</evidence>
<keyword evidence="6" id="KW-1185">Reference proteome</keyword>